<dbReference type="EMBL" id="RBXO01000001">
    <property type="protein sequence ID" value="RKT56652.1"/>
    <property type="molecule type" value="Genomic_DNA"/>
</dbReference>
<organism evidence="4 5">
    <name type="scientific">Saccharothrix australiensis</name>
    <dbReference type="NCBI Taxonomy" id="2072"/>
    <lineage>
        <taxon>Bacteria</taxon>
        <taxon>Bacillati</taxon>
        <taxon>Actinomycetota</taxon>
        <taxon>Actinomycetes</taxon>
        <taxon>Pseudonocardiales</taxon>
        <taxon>Pseudonocardiaceae</taxon>
        <taxon>Saccharothrix</taxon>
    </lineage>
</organism>
<dbReference type="Pfam" id="PF18157">
    <property type="entry name" value="MID_pPIWI_RE"/>
    <property type="match status" value="1"/>
</dbReference>
<gene>
    <name evidence="4" type="ORF">C8E97_5361</name>
</gene>
<dbReference type="InterPro" id="IPR040496">
    <property type="entry name" value="MID_pPIWI_RE"/>
</dbReference>
<dbReference type="AlphaFoldDB" id="A0A495W4T3"/>
<proteinExistence type="predicted"/>
<evidence type="ECO:0000259" key="3">
    <source>
        <dbReference type="Pfam" id="PF18157"/>
    </source>
</evidence>
<dbReference type="InterPro" id="IPR025085">
    <property type="entry name" value="pPIWI_RE_X"/>
</dbReference>
<protein>
    <submittedName>
        <fullName evidence="4">Uncharacterized protein DUF3893</fullName>
    </submittedName>
</protein>
<dbReference type="OrthoDB" id="3199411at2"/>
<dbReference type="Pfam" id="PF13032">
    <property type="entry name" value="RNaseH_pPIWI_RE"/>
    <property type="match status" value="1"/>
</dbReference>
<feature type="domain" description="pPIWI-RE RNaseH" evidence="1">
    <location>
        <begin position="640"/>
        <end position="943"/>
    </location>
</feature>
<name>A0A495W4T3_9PSEU</name>
<evidence type="ECO:0000313" key="4">
    <source>
        <dbReference type="EMBL" id="RKT56652.1"/>
    </source>
</evidence>
<dbReference type="InterPro" id="IPR024996">
    <property type="entry name" value="RNaseH_pPIWI_RE"/>
</dbReference>
<sequence length="968" mass="108349">MVRSKIRRAAYRPESGVESVEHSFLALPFPDLVHRSVLDLVNFGRSPEAEPYRTAPTRRLDEFLQGLLPELVVMRRRADQPSPDDRWLYQPDDLGQPLSDDLLIRLLGVWLSDLRPQSAQDDEYRRLLLDVRDRMEAELPRWEPSVLRLFDFPVTAGGTAAPRDRQFPLIADHFARRVQALPPYDYGAGTLKFHAVARRSDDRGAELMSQPLPYEVDGRTWWYSVTINLLVHTVPFSPVPRLHLCTGIRRWATTAQDGVGRMNLAFGRNTSVYLRSRRPWLPGSPLSDRVAVARLTWDRDLQGHRWQEGQAGGMFERVSVGRPFPAVDDLLNAPVKWLLNEDGLRAGVVHSTRRGGHGVGVGLMAHQRSEIVEWAEQALRPEWCSVPNLLRCNIASNAPLNSRAKPKAGERQAVQEQLASARRIALARLATAGGAPDDIPVFEARLFWQTTEWRSACVSALEQGLGLPSPLRELRPDEYESAGAGRPALLVWRTPELVVCLRCLKAVDGLVESFRLDRKSRNKARDLADAIKNRRIRFAKLLTADGAGLAVPTLALVEIDRREDLAQAADDPKFALRLGGADAGVLTQFAVVPKKVKGWDSRKNLAHRTRSAWEDGFRQLGIRTVPRHSLGDRLPDGLQYLAICVVKRRRDSVTGVPRRFPVAVLVRADDGPEGDRVLGWDEEAGGGVGGWVPYPRFLLRLTEQAEVKAEDMEVMPDKPRGWWRIRRKSEEESRGQASRFLQKVLFSEEVLGRPTVLLAHAQNSRSDWPWLQDTVVVRDLLRTGHAPAGDLRPGLRLVRVRTAQHRETPQWWAPAESGVNGLAAGFWITDPDESGPESDRVFYSTTPKPATFRDSAVAADKLTTRLLLKGKNEGKPTIDTGVPGWNPGLVEIAVLGCHPAEGDDPVALGFAIHQQRHAPDYPDPLRLPLALHLAALAQEYVLPTLSDTEDVEIDFMEDEDEQEEAENE</sequence>
<comment type="caution">
    <text evidence="4">The sequence shown here is derived from an EMBL/GenBank/DDBJ whole genome shotgun (WGS) entry which is preliminary data.</text>
</comment>
<keyword evidence="5" id="KW-1185">Reference proteome</keyword>
<evidence type="ECO:0000259" key="2">
    <source>
        <dbReference type="Pfam" id="PF13111"/>
    </source>
</evidence>
<reference evidence="4 5" key="1">
    <citation type="submission" date="2018-10" db="EMBL/GenBank/DDBJ databases">
        <title>Sequencing the genomes of 1000 actinobacteria strains.</title>
        <authorList>
            <person name="Klenk H.-P."/>
        </authorList>
    </citation>
    <scope>NUCLEOTIDE SEQUENCE [LARGE SCALE GENOMIC DNA]</scope>
    <source>
        <strain evidence="4 5">DSM 43800</strain>
    </source>
</reference>
<evidence type="ECO:0000313" key="5">
    <source>
        <dbReference type="Proteomes" id="UP000282084"/>
    </source>
</evidence>
<accession>A0A495W4T3</accession>
<feature type="domain" description="pPIWI-RE module N-terminal" evidence="2">
    <location>
        <begin position="10"/>
        <end position="428"/>
    </location>
</feature>
<dbReference type="Proteomes" id="UP000282084">
    <property type="component" value="Unassembled WGS sequence"/>
</dbReference>
<dbReference type="Pfam" id="PF13111">
    <property type="entry name" value="pPIWI_RE_X"/>
    <property type="match status" value="1"/>
</dbReference>
<dbReference type="RefSeq" id="WP_147455244.1">
    <property type="nucleotide sequence ID" value="NZ_RBXO01000001.1"/>
</dbReference>
<evidence type="ECO:0000259" key="1">
    <source>
        <dbReference type="Pfam" id="PF13032"/>
    </source>
</evidence>
<feature type="domain" description="Prokaryotic pPIWI-RE MID" evidence="3">
    <location>
        <begin position="492"/>
        <end position="628"/>
    </location>
</feature>